<dbReference type="EMBL" id="JACHHP010000007">
    <property type="protein sequence ID" value="MBB5209633.1"/>
    <property type="molecule type" value="Genomic_DNA"/>
</dbReference>
<sequence length="114" mass="11958">MKHEALRRRVVAAELRVATQIDTVRAGARALRADTRAAVTPLRIVTGGFLGGFAIGLAAPMSQVARLANVPKLLQLATGIVGFVNALRVQQAAEATEAAADEVGEASQRIDETL</sequence>
<proteinExistence type="predicted"/>
<dbReference type="Proteomes" id="UP000521199">
    <property type="component" value="Unassembled WGS sequence"/>
</dbReference>
<evidence type="ECO:0000313" key="2">
    <source>
        <dbReference type="Proteomes" id="UP000521199"/>
    </source>
</evidence>
<reference evidence="1 2" key="1">
    <citation type="submission" date="2020-08" db="EMBL/GenBank/DDBJ databases">
        <title>Genomic Encyclopedia of Type Strains, Phase IV (KMG-IV): sequencing the most valuable type-strain genomes for metagenomic binning, comparative biology and taxonomic classification.</title>
        <authorList>
            <person name="Goeker M."/>
        </authorList>
    </citation>
    <scope>NUCLEOTIDE SEQUENCE [LARGE SCALE GENOMIC DNA]</scope>
    <source>
        <strain evidence="1 2">DSM 24163</strain>
    </source>
</reference>
<dbReference type="AlphaFoldDB" id="A0A7W8G268"/>
<name>A0A7W8G268_9GAMM</name>
<accession>A0A7W8G268</accession>
<evidence type="ECO:0000313" key="1">
    <source>
        <dbReference type="EMBL" id="MBB5209633.1"/>
    </source>
</evidence>
<gene>
    <name evidence="1" type="ORF">HNQ52_003205</name>
</gene>
<comment type="caution">
    <text evidence="1">The sequence shown here is derived from an EMBL/GenBank/DDBJ whole genome shotgun (WGS) entry which is preliminary data.</text>
</comment>
<protein>
    <submittedName>
        <fullName evidence="1">Uncharacterized protein</fullName>
    </submittedName>
</protein>
<keyword evidence="2" id="KW-1185">Reference proteome</keyword>
<dbReference type="RefSeq" id="WP_183962169.1">
    <property type="nucleotide sequence ID" value="NZ_JACHHP010000007.1"/>
</dbReference>
<organism evidence="1 2">
    <name type="scientific">Chiayiivirga flava</name>
    <dbReference type="NCBI Taxonomy" id="659595"/>
    <lineage>
        <taxon>Bacteria</taxon>
        <taxon>Pseudomonadati</taxon>
        <taxon>Pseudomonadota</taxon>
        <taxon>Gammaproteobacteria</taxon>
        <taxon>Lysobacterales</taxon>
        <taxon>Lysobacteraceae</taxon>
        <taxon>Chiayiivirga</taxon>
    </lineage>
</organism>